<proteinExistence type="predicted"/>
<evidence type="ECO:0000313" key="2">
    <source>
        <dbReference type="Proteomes" id="UP000789901"/>
    </source>
</evidence>
<name>A0ABN7WY74_GIGMA</name>
<reference evidence="1 2" key="1">
    <citation type="submission" date="2021-06" db="EMBL/GenBank/DDBJ databases">
        <authorList>
            <person name="Kallberg Y."/>
            <person name="Tangrot J."/>
            <person name="Rosling A."/>
        </authorList>
    </citation>
    <scope>NUCLEOTIDE SEQUENCE [LARGE SCALE GENOMIC DNA]</scope>
    <source>
        <strain evidence="1 2">120-4 pot B 10/14</strain>
    </source>
</reference>
<organism evidence="1 2">
    <name type="scientific">Gigaspora margarita</name>
    <dbReference type="NCBI Taxonomy" id="4874"/>
    <lineage>
        <taxon>Eukaryota</taxon>
        <taxon>Fungi</taxon>
        <taxon>Fungi incertae sedis</taxon>
        <taxon>Mucoromycota</taxon>
        <taxon>Glomeromycotina</taxon>
        <taxon>Glomeromycetes</taxon>
        <taxon>Diversisporales</taxon>
        <taxon>Gigasporaceae</taxon>
        <taxon>Gigaspora</taxon>
    </lineage>
</organism>
<feature type="non-terminal residue" evidence="1">
    <location>
        <position position="1"/>
    </location>
</feature>
<evidence type="ECO:0000313" key="1">
    <source>
        <dbReference type="EMBL" id="CAG8843618.1"/>
    </source>
</evidence>
<gene>
    <name evidence="1" type="ORF">GMARGA_LOCUS36638</name>
</gene>
<keyword evidence="2" id="KW-1185">Reference proteome</keyword>
<dbReference type="Proteomes" id="UP000789901">
    <property type="component" value="Unassembled WGS sequence"/>
</dbReference>
<accession>A0ABN7WY74</accession>
<protein>
    <submittedName>
        <fullName evidence="1">7923_t:CDS:1</fullName>
    </submittedName>
</protein>
<dbReference type="EMBL" id="CAJVQB010073019">
    <property type="protein sequence ID" value="CAG8843618.1"/>
    <property type="molecule type" value="Genomic_DNA"/>
</dbReference>
<comment type="caution">
    <text evidence="1">The sequence shown here is derived from an EMBL/GenBank/DDBJ whole genome shotgun (WGS) entry which is preliminary data.</text>
</comment>
<sequence length="130" mass="15586">NKTVELILEMTKKVLEQNTLIMERQELLERQRQEKMKAIGSRCILFLKKEAMQGIKVAIDNWLYPNNKAYEQAIRKELEAFYLDRMQRYKKDSKWEALFNKIENLHVFKNKVSPMVNLESSETEITSWET</sequence>
<feature type="non-terminal residue" evidence="1">
    <location>
        <position position="130"/>
    </location>
</feature>